<accession>A0A067TQY5</accession>
<evidence type="ECO:0000313" key="8">
    <source>
        <dbReference type="Proteomes" id="UP000027222"/>
    </source>
</evidence>
<keyword evidence="1 5" id="KW-0547">Nucleotide-binding</keyword>
<keyword evidence="3 5" id="KW-0347">Helicase</keyword>
<evidence type="ECO:0000256" key="5">
    <source>
        <dbReference type="PROSITE-ProRule" id="PRU00560"/>
    </source>
</evidence>
<evidence type="ECO:0000256" key="2">
    <source>
        <dbReference type="ARBA" id="ARBA00022801"/>
    </source>
</evidence>
<dbReference type="Gene3D" id="3.40.50.300">
    <property type="entry name" value="P-loop containing nucleotide triphosphate hydrolases"/>
    <property type="match status" value="2"/>
</dbReference>
<dbReference type="STRING" id="685588.A0A067TQY5"/>
<feature type="domain" description="UvrD-like helicase ATP-binding" evidence="6">
    <location>
        <begin position="504"/>
        <end position="877"/>
    </location>
</feature>
<evidence type="ECO:0000256" key="3">
    <source>
        <dbReference type="ARBA" id="ARBA00022806"/>
    </source>
</evidence>
<dbReference type="PANTHER" id="PTHR21529">
    <property type="entry name" value="MAMMARY TURMOR VIRUS RECEPTOR HOMOLOG 1, 2 MTVR1, 2"/>
    <property type="match status" value="1"/>
</dbReference>
<evidence type="ECO:0000256" key="4">
    <source>
        <dbReference type="ARBA" id="ARBA00022840"/>
    </source>
</evidence>
<keyword evidence="4 5" id="KW-0067">ATP-binding</keyword>
<evidence type="ECO:0000256" key="1">
    <source>
        <dbReference type="ARBA" id="ARBA00022741"/>
    </source>
</evidence>
<dbReference type="GO" id="GO:0004386">
    <property type="term" value="F:helicase activity"/>
    <property type="evidence" value="ECO:0007669"/>
    <property type="project" value="UniProtKB-UniRule"/>
</dbReference>
<sequence>MQSSTDSVVGSAIELLHDENLKSEEELNEALLKLGQRLDESNFDIFLKLLLSPSPNITRGALELVLASSEVGGSIGKWLHANFPSNPETFYASLHASIIDKLSISLHFTYPFERETTMQLNTYRAEVDAAPQVLQALVQTRGRSSLPEPDVQDGDGIVVKVKQTQRQRKAARTAPKTAFDLKTTKALQVFEIDVADPDLDANFELSFVLDAQAEVLKFYINLLQDPIIESSIRRSYNPRALATDDVADITADDLKPVQNSIDSIPCAPAAFPMVQPMKAALYFDSAVGFGEWRILISTRADRDLREARRKDAKFFKIIIKKIKELSNGHFSDDNQKRLNRPNTEIPIYEAKMTRDSRLVYQIDCVPEYSADVERQVIKIFGVYTHAQIDKRLWDSVGYQLARKGKEYRRRCLFRNRPDLAGDNVFTPACFPPAEKVEEDDYQAPELPRESLEEIHSVLVLEKFMTFSQALLNSIIADLDVAYVFDVRLVVCIDPSLREMSYRSFNLLSSQEKEIVEYPHSCYVLGRSGTGKTTTMMFKMLGIERAYSMRKDSMQKPRQIFVTQSRVLAGKVEEYFSKLLESLATAERTQEELAQIFKSRRQQEENDGLIDIDDDHNWRGDLPKKFSQLQDQHFPLFLTFDRLASLLEADLCETSPSSGSLGSVGPSVVNGTAHEGSKLISYTAFLESYWPHFSQNLTKGLDPSLVFSEVMGVIQGSEESLSHETRFLDKKSYESLSHRAQYAFASRREVIYSIFQLYLKHKKARNEYDSSDRTHKILNAFKTIGVPGQKIDYLYVDEAQDNLLIDALLLRSLVRNPDGLFWAGDTAQTISVGSSFRFNDLKAFLFRLEKRREDSLLASSSIQEPPRTFQLAINFRSHGGIVQCAHSVIELITGFWPYAIDVLSRERGVVDGSKPVFFSGWDSDTVRYEQFLFGESGSPIEFGAQQCILVRDEAAREELRQQVGDIGLIMTLYESKGLEFDDVLLYKFFEDSTVDLSQWRVVLNLLRDQSRGQGVPAPRFDEIRHAGVCSELKFLYVAVTRARKNLWLVDCSEKCEPMREFWTSRNEVQNCTPGTDVPRLAVSSSPQEWEKSGRTLFQNKRYFQAMHCFERAGLNREVVVSHTYYLREQARSMPINGSKQAASSRQAAFLLAAEAFLECSLVAPSAKEKKAYLRSGGECYEYAQEDYKAAEAYAKAEEYNTAVKLYRKCAKFDEAVAIVTQKDGVETAVAENIIDIARLFYFKGGELEKASQLFSSVEEQLGYLEDFDLDVSRAALLEQLGKYHEAADIHLAEGRTLEAIRLLLSDDCDQNSVRRGNECILHGLWDKISFTMKDLGQIEDVVRLLDLASRVKPSGTLDSVVTDELLMFQYIKSGDSKNLRILGKKFASQNHVTAAIMCFDHFFTTWPNMHRMSSFEICEFLCDFLEYCNLMQKIANITSPCRNPHIRKLFGIVPSTENIFFLPSTTFLHGKVIESRAPLTGSNEQGVFITEWDLSRRFREYLLRRLTNRVIVENNACKLAQAFNPCPPHILNSYCNRKDCPRQHLIPSTLTREWYNLQVRIHLQQILVIQSFCPPFVTPVEKIKCIRQWAGRLFETLYPISFRLGGVANIDFSRIPEARRAFGVLKQWCLDVLYWPEHRRSDHKLLSTLFHVTKLLFHLDKPNAHRHLAQSRLLRHTLNQAVYYRTGPTGASIFVLPELVNTLSTVSDAGVLRGAVFLKHLLDNMLSIDATTLCETIEYLCGSIILVRNKMVLHNITLPRSWLQILLPKVNFDAKAPGLDVNPARDILVMALRQLIDSLHTGKGPISHLLVLAESSDLNNLALYRSIYISRLCRALCLLGYNVNNISLRFEIVKAMKSLRTGQKPHNLYKDYAHGGHWKALARLVQRSTDGSSLDEMIQLYHESKLSGAYPPPAGTRRVVYKNVADIPRLIDNSPPVVISNLRPDAPEFVPKPRLQETPAVDEAEAEVEVDAEPDIEEPDVDNTEIINTAPAAESIAIAELPEDNSPPSDEQVQAATRLQTAYRKVLKLRRKIPKTALDASRNTCFLACLEESRKIDWPDGSFYRLLFLGPLPHVLVCLNAAYAWAIDTKARNKKRFKIAMHQDLEDVNKRLTEQKKMIDGIKNLQKALNPPSELHRRRDIEELKKRVVEVEALLSQIAPNVARDVQGDMAMGLKGIVVKRLPKLKVKPSLRIDDDDGEDEAEVFGEVEQVVEAEAEEVVEDRFVVVHGYLEKANPGDDAEVQEVPVEVEEPAYTIIQSLPWVPVLPVGTQPSAAEESDESSESSVADGLVMHSLSWVPI</sequence>
<reference evidence="8" key="1">
    <citation type="journal article" date="2014" name="Proc. Natl. Acad. Sci. U.S.A.">
        <title>Extensive sampling of basidiomycete genomes demonstrates inadequacy of the white-rot/brown-rot paradigm for wood decay fungi.</title>
        <authorList>
            <person name="Riley R."/>
            <person name="Salamov A.A."/>
            <person name="Brown D.W."/>
            <person name="Nagy L.G."/>
            <person name="Floudas D."/>
            <person name="Held B.W."/>
            <person name="Levasseur A."/>
            <person name="Lombard V."/>
            <person name="Morin E."/>
            <person name="Otillar R."/>
            <person name="Lindquist E.A."/>
            <person name="Sun H."/>
            <person name="LaButti K.M."/>
            <person name="Schmutz J."/>
            <person name="Jabbour D."/>
            <person name="Luo H."/>
            <person name="Baker S.E."/>
            <person name="Pisabarro A.G."/>
            <person name="Walton J.D."/>
            <person name="Blanchette R.A."/>
            <person name="Henrissat B."/>
            <person name="Martin F."/>
            <person name="Cullen D."/>
            <person name="Hibbett D.S."/>
            <person name="Grigoriev I.V."/>
        </authorList>
    </citation>
    <scope>NUCLEOTIDE SEQUENCE [LARGE SCALE GENOMIC DNA]</scope>
    <source>
        <strain evidence="8">CBS 339.88</strain>
    </source>
</reference>
<feature type="binding site" evidence="5">
    <location>
        <begin position="525"/>
        <end position="532"/>
    </location>
    <ligand>
        <name>ATP</name>
        <dbReference type="ChEBI" id="CHEBI:30616"/>
    </ligand>
</feature>
<dbReference type="InterPro" id="IPR027417">
    <property type="entry name" value="P-loop_NTPase"/>
</dbReference>
<protein>
    <recommendedName>
        <fullName evidence="6">UvrD-like helicase ATP-binding domain-containing protein</fullName>
    </recommendedName>
</protein>
<dbReference type="InterPro" id="IPR014016">
    <property type="entry name" value="UvrD-like_ATP-bd"/>
</dbReference>
<dbReference type="GO" id="GO:0005524">
    <property type="term" value="F:ATP binding"/>
    <property type="evidence" value="ECO:0007669"/>
    <property type="project" value="UniProtKB-UniRule"/>
</dbReference>
<dbReference type="OrthoDB" id="3156807at2759"/>
<dbReference type="InterPro" id="IPR039904">
    <property type="entry name" value="TRANK1"/>
</dbReference>
<dbReference type="InterPro" id="IPR011990">
    <property type="entry name" value="TPR-like_helical_dom_sf"/>
</dbReference>
<evidence type="ECO:0000313" key="7">
    <source>
        <dbReference type="EMBL" id="KDR84732.1"/>
    </source>
</evidence>
<dbReference type="Proteomes" id="UP000027222">
    <property type="component" value="Unassembled WGS sequence"/>
</dbReference>
<proteinExistence type="predicted"/>
<dbReference type="InterPro" id="IPR014017">
    <property type="entry name" value="DNA_helicase_UvrD-like_C"/>
</dbReference>
<dbReference type="PANTHER" id="PTHR21529:SF4">
    <property type="entry name" value="TPR AND ANKYRIN REPEAT-CONTAINING PROTEIN 1"/>
    <property type="match status" value="1"/>
</dbReference>
<dbReference type="SUPFAM" id="SSF48452">
    <property type="entry name" value="TPR-like"/>
    <property type="match status" value="1"/>
</dbReference>
<dbReference type="Pfam" id="PF00580">
    <property type="entry name" value="UvrD-helicase"/>
    <property type="match status" value="1"/>
</dbReference>
<dbReference type="PROSITE" id="PS51198">
    <property type="entry name" value="UVRD_HELICASE_ATP_BIND"/>
    <property type="match status" value="1"/>
</dbReference>
<dbReference type="HOGENOM" id="CLU_001378_0_0_1"/>
<evidence type="ECO:0000259" key="6">
    <source>
        <dbReference type="PROSITE" id="PS51198"/>
    </source>
</evidence>
<keyword evidence="8" id="KW-1185">Reference proteome</keyword>
<dbReference type="GO" id="GO:0016787">
    <property type="term" value="F:hydrolase activity"/>
    <property type="evidence" value="ECO:0007669"/>
    <property type="project" value="UniProtKB-UniRule"/>
</dbReference>
<organism evidence="7 8">
    <name type="scientific">Galerina marginata (strain CBS 339.88)</name>
    <dbReference type="NCBI Taxonomy" id="685588"/>
    <lineage>
        <taxon>Eukaryota</taxon>
        <taxon>Fungi</taxon>
        <taxon>Dikarya</taxon>
        <taxon>Basidiomycota</taxon>
        <taxon>Agaricomycotina</taxon>
        <taxon>Agaricomycetes</taxon>
        <taxon>Agaricomycetidae</taxon>
        <taxon>Agaricales</taxon>
        <taxon>Agaricineae</taxon>
        <taxon>Strophariaceae</taxon>
        <taxon>Galerina</taxon>
    </lineage>
</organism>
<gene>
    <name evidence="7" type="ORF">GALMADRAFT_260438</name>
</gene>
<name>A0A067TQY5_GALM3</name>
<keyword evidence="2 5" id="KW-0378">Hydrolase</keyword>
<dbReference type="SUPFAM" id="SSF52540">
    <property type="entry name" value="P-loop containing nucleoside triphosphate hydrolases"/>
    <property type="match status" value="1"/>
</dbReference>
<dbReference type="Pfam" id="PF13361">
    <property type="entry name" value="UvrD_C"/>
    <property type="match status" value="1"/>
</dbReference>
<dbReference type="EMBL" id="KL142367">
    <property type="protein sequence ID" value="KDR84732.1"/>
    <property type="molecule type" value="Genomic_DNA"/>
</dbReference>